<dbReference type="InterPro" id="IPR037066">
    <property type="entry name" value="Plug_dom_sf"/>
</dbReference>
<keyword evidence="9 12" id="KW-0472">Membrane</keyword>
<proteinExistence type="inferred from homology"/>
<dbReference type="Pfam" id="PF07715">
    <property type="entry name" value="Plug"/>
    <property type="match status" value="1"/>
</dbReference>
<keyword evidence="8 13" id="KW-0798">TonB box</keyword>
<accession>A0ABR6GY16</accession>
<feature type="domain" description="TonB-dependent receptor-like beta-barrel" evidence="15">
    <location>
        <begin position="190"/>
        <end position="598"/>
    </location>
</feature>
<evidence type="ECO:0000313" key="18">
    <source>
        <dbReference type="Proteomes" id="UP000574369"/>
    </source>
</evidence>
<keyword evidence="18" id="KW-1185">Reference proteome</keyword>
<dbReference type="InterPro" id="IPR012910">
    <property type="entry name" value="Plug_dom"/>
</dbReference>
<evidence type="ECO:0000313" key="17">
    <source>
        <dbReference type="EMBL" id="MBB3196169.1"/>
    </source>
</evidence>
<evidence type="ECO:0000256" key="10">
    <source>
        <dbReference type="ARBA" id="ARBA00023170"/>
    </source>
</evidence>
<keyword evidence="6 14" id="KW-0732">Signal</keyword>
<dbReference type="Gene3D" id="2.40.170.20">
    <property type="entry name" value="TonB-dependent receptor, beta-barrel domain"/>
    <property type="match status" value="1"/>
</dbReference>
<dbReference type="Proteomes" id="UP000574369">
    <property type="component" value="Unassembled WGS sequence"/>
</dbReference>
<protein>
    <submittedName>
        <fullName evidence="17">Vitamin B12 transporter</fullName>
    </submittedName>
</protein>
<reference evidence="17 18" key="1">
    <citation type="submission" date="2020-08" db="EMBL/GenBank/DDBJ databases">
        <title>Genomic Encyclopedia of Type Strains, Phase III (KMG-III): the genomes of soil and plant-associated and newly described type strains.</title>
        <authorList>
            <person name="Whitman W."/>
        </authorList>
    </citation>
    <scope>NUCLEOTIDE SEQUENCE [LARGE SCALE GENOMIC DNA]</scope>
    <source>
        <strain evidence="17 18">CECT 7247</strain>
    </source>
</reference>
<comment type="similarity">
    <text evidence="2 12 13">Belongs to the TonB-dependent receptor family.</text>
</comment>
<keyword evidence="10" id="KW-0675">Receptor</keyword>
<dbReference type="InterPro" id="IPR036942">
    <property type="entry name" value="Beta-barrel_TonB_sf"/>
</dbReference>
<gene>
    <name evidence="17" type="ORF">FHS28_003579</name>
</gene>
<evidence type="ECO:0000256" key="8">
    <source>
        <dbReference type="ARBA" id="ARBA00023077"/>
    </source>
</evidence>
<evidence type="ECO:0000256" key="6">
    <source>
        <dbReference type="ARBA" id="ARBA00022729"/>
    </source>
</evidence>
<evidence type="ECO:0000256" key="3">
    <source>
        <dbReference type="ARBA" id="ARBA00022448"/>
    </source>
</evidence>
<keyword evidence="11 12" id="KW-0998">Cell outer membrane</keyword>
<evidence type="ECO:0000256" key="1">
    <source>
        <dbReference type="ARBA" id="ARBA00004571"/>
    </source>
</evidence>
<dbReference type="PANTHER" id="PTHR30069">
    <property type="entry name" value="TONB-DEPENDENT OUTER MEMBRANE RECEPTOR"/>
    <property type="match status" value="1"/>
</dbReference>
<dbReference type="SUPFAM" id="SSF56935">
    <property type="entry name" value="Porins"/>
    <property type="match status" value="1"/>
</dbReference>
<dbReference type="InterPro" id="IPR039426">
    <property type="entry name" value="TonB-dep_rcpt-like"/>
</dbReference>
<dbReference type="EMBL" id="JACHXO010000006">
    <property type="protein sequence ID" value="MBB3196169.1"/>
    <property type="molecule type" value="Genomic_DNA"/>
</dbReference>
<dbReference type="PROSITE" id="PS52016">
    <property type="entry name" value="TONB_DEPENDENT_REC_3"/>
    <property type="match status" value="1"/>
</dbReference>
<evidence type="ECO:0000256" key="2">
    <source>
        <dbReference type="ARBA" id="ARBA00009810"/>
    </source>
</evidence>
<evidence type="ECO:0000256" key="11">
    <source>
        <dbReference type="ARBA" id="ARBA00023237"/>
    </source>
</evidence>
<evidence type="ECO:0000256" key="13">
    <source>
        <dbReference type="RuleBase" id="RU003357"/>
    </source>
</evidence>
<evidence type="ECO:0000256" key="14">
    <source>
        <dbReference type="SAM" id="SignalP"/>
    </source>
</evidence>
<feature type="chain" id="PRO_5046421973" evidence="14">
    <location>
        <begin position="28"/>
        <end position="632"/>
    </location>
</feature>
<evidence type="ECO:0000256" key="7">
    <source>
        <dbReference type="ARBA" id="ARBA00023065"/>
    </source>
</evidence>
<feature type="signal peptide" evidence="14">
    <location>
        <begin position="1"/>
        <end position="27"/>
    </location>
</feature>
<dbReference type="RefSeq" id="WP_184295126.1">
    <property type="nucleotide sequence ID" value="NZ_JACHXO010000006.1"/>
</dbReference>
<evidence type="ECO:0000256" key="5">
    <source>
        <dbReference type="ARBA" id="ARBA00022692"/>
    </source>
</evidence>
<evidence type="ECO:0000256" key="9">
    <source>
        <dbReference type="ARBA" id="ARBA00023136"/>
    </source>
</evidence>
<feature type="domain" description="TonB-dependent receptor plug" evidence="16">
    <location>
        <begin position="52"/>
        <end position="158"/>
    </location>
</feature>
<evidence type="ECO:0000256" key="4">
    <source>
        <dbReference type="ARBA" id="ARBA00022452"/>
    </source>
</evidence>
<keyword evidence="3 12" id="KW-0813">Transport</keyword>
<comment type="caution">
    <text evidence="17">The sequence shown here is derived from an EMBL/GenBank/DDBJ whole genome shotgun (WGS) entry which is preliminary data.</text>
</comment>
<dbReference type="PANTHER" id="PTHR30069:SF53">
    <property type="entry name" value="COLICIN I RECEPTOR-RELATED"/>
    <property type="match status" value="1"/>
</dbReference>
<keyword evidence="7" id="KW-0406">Ion transport</keyword>
<comment type="subcellular location">
    <subcellularLocation>
        <location evidence="1 12">Cell outer membrane</location>
        <topology evidence="1 12">Multi-pass membrane protein</topology>
    </subcellularLocation>
</comment>
<dbReference type="CDD" id="cd01347">
    <property type="entry name" value="ligand_gated_channel"/>
    <property type="match status" value="1"/>
</dbReference>
<dbReference type="Gene3D" id="2.170.130.10">
    <property type="entry name" value="TonB-dependent receptor, plug domain"/>
    <property type="match status" value="1"/>
</dbReference>
<keyword evidence="4 12" id="KW-1134">Transmembrane beta strand</keyword>
<evidence type="ECO:0000259" key="15">
    <source>
        <dbReference type="Pfam" id="PF00593"/>
    </source>
</evidence>
<evidence type="ECO:0000259" key="16">
    <source>
        <dbReference type="Pfam" id="PF07715"/>
    </source>
</evidence>
<dbReference type="Pfam" id="PF00593">
    <property type="entry name" value="TonB_dep_Rec_b-barrel"/>
    <property type="match status" value="1"/>
</dbReference>
<organism evidence="17 18">
    <name type="scientific">Roseateles terrae</name>
    <dbReference type="NCBI Taxonomy" id="431060"/>
    <lineage>
        <taxon>Bacteria</taxon>
        <taxon>Pseudomonadati</taxon>
        <taxon>Pseudomonadota</taxon>
        <taxon>Betaproteobacteria</taxon>
        <taxon>Burkholderiales</taxon>
        <taxon>Sphaerotilaceae</taxon>
        <taxon>Roseateles</taxon>
    </lineage>
</organism>
<sequence>MTHPTLRALPRALALSLLVPAVVPALAQTGRTTDADALQPVVVVGTREIQPLKDSVADVVLIDAQTLRNGGFESVEDALRRQAGLQITRTGGPGQSSGYLLRGTTTSSTVVMIDGVRVGSATLGQAAFESMSLSDIDHIEVLRGPASGLYGADAVGGVIQIFTRKGRGPLNVTAHAAVGDYRSSESDIAITGAQAGFDYAASLSHDRSRGVSAVRPNDAFGNYNPDDDGFRRTVASARLGFTPVDGHRIGVSATQSRLNSQYDGAEYDADFNPDTTPDFRNHLVTRQVAADYRGVLNPIWTTSLQLARNTDELRSGGTTLSRYETDRNQFTWQNALRLSEGQQVVLGVERIAETVEGEVFTDAPKRTNNGYFAGYTGGFGPASLEASLRSDHNSAYGTHTTGGLGGSYALSSSLKLRALAGTSFRAPTFNDLYYPGFGVASIRPEQGRSVELGLNWASRDSSASATVYRNQVRNLIGYSLDTTGAICPAGYDMGCTANVSRALIKGVSLLGAHRLGDLHLQATVDFLDARDRLTGDRLPRRAAHQESVSLDYTPGVWSVGATLTDIGGRPDTVQSLGAYALLDLRASWRFLPQWRLETQLLNATDRDVQPVRDYQGLGRQIWVGLRYDMKGF</sequence>
<dbReference type="InterPro" id="IPR000531">
    <property type="entry name" value="Beta-barrel_TonB"/>
</dbReference>
<name>A0ABR6GY16_9BURK</name>
<keyword evidence="5 12" id="KW-0812">Transmembrane</keyword>
<evidence type="ECO:0000256" key="12">
    <source>
        <dbReference type="PROSITE-ProRule" id="PRU01360"/>
    </source>
</evidence>